<dbReference type="EMBL" id="BOMS01000088">
    <property type="protein sequence ID" value="GIE69550.1"/>
    <property type="molecule type" value="Genomic_DNA"/>
</dbReference>
<keyword evidence="2" id="KW-0012">Acyltransferase</keyword>
<accession>A0ABQ4BGZ2</accession>
<evidence type="ECO:0000259" key="3">
    <source>
        <dbReference type="SMART" id="SM00563"/>
    </source>
</evidence>
<reference evidence="4 5" key="1">
    <citation type="submission" date="2021-01" db="EMBL/GenBank/DDBJ databases">
        <title>Whole genome shotgun sequence of Actinoplanes palleronii NBRC 14916.</title>
        <authorList>
            <person name="Komaki H."/>
            <person name="Tamura T."/>
        </authorList>
    </citation>
    <scope>NUCLEOTIDE SEQUENCE [LARGE SCALE GENOMIC DNA]</scope>
    <source>
        <strain evidence="4 5">NBRC 14916</strain>
    </source>
</reference>
<feature type="domain" description="Phospholipid/glycerol acyltransferase" evidence="3">
    <location>
        <begin position="20"/>
        <end position="143"/>
    </location>
</feature>
<keyword evidence="5" id="KW-1185">Reference proteome</keyword>
<gene>
    <name evidence="4" type="ORF">Apa02nite_056580</name>
</gene>
<dbReference type="CDD" id="cd07989">
    <property type="entry name" value="LPLAT_AGPAT-like"/>
    <property type="match status" value="1"/>
</dbReference>
<dbReference type="InterPro" id="IPR002123">
    <property type="entry name" value="Plipid/glycerol_acylTrfase"/>
</dbReference>
<comment type="caution">
    <text evidence="4">The sequence shown here is derived from an EMBL/GenBank/DDBJ whole genome shotgun (WGS) entry which is preliminary data.</text>
</comment>
<dbReference type="PANTHER" id="PTHR10434">
    <property type="entry name" value="1-ACYL-SN-GLYCEROL-3-PHOSPHATE ACYLTRANSFERASE"/>
    <property type="match status" value="1"/>
</dbReference>
<organism evidence="4 5">
    <name type="scientific">Actinoplanes palleronii</name>
    <dbReference type="NCBI Taxonomy" id="113570"/>
    <lineage>
        <taxon>Bacteria</taxon>
        <taxon>Bacillati</taxon>
        <taxon>Actinomycetota</taxon>
        <taxon>Actinomycetes</taxon>
        <taxon>Micromonosporales</taxon>
        <taxon>Micromonosporaceae</taxon>
        <taxon>Actinoplanes</taxon>
    </lineage>
</organism>
<dbReference type="PANTHER" id="PTHR10434:SF11">
    <property type="entry name" value="1-ACYL-SN-GLYCEROL-3-PHOSPHATE ACYLTRANSFERASE"/>
    <property type="match status" value="1"/>
</dbReference>
<dbReference type="Proteomes" id="UP000624709">
    <property type="component" value="Unassembled WGS sequence"/>
</dbReference>
<keyword evidence="1" id="KW-0808">Transferase</keyword>
<dbReference type="SUPFAM" id="SSF69593">
    <property type="entry name" value="Glycerol-3-phosphate (1)-acyltransferase"/>
    <property type="match status" value="1"/>
</dbReference>
<proteinExistence type="predicted"/>
<protein>
    <recommendedName>
        <fullName evidence="3">Phospholipid/glycerol acyltransferase domain-containing protein</fullName>
    </recommendedName>
</protein>
<evidence type="ECO:0000313" key="4">
    <source>
        <dbReference type="EMBL" id="GIE69550.1"/>
    </source>
</evidence>
<evidence type="ECO:0000256" key="1">
    <source>
        <dbReference type="ARBA" id="ARBA00022679"/>
    </source>
</evidence>
<evidence type="ECO:0000313" key="5">
    <source>
        <dbReference type="Proteomes" id="UP000624709"/>
    </source>
</evidence>
<name>A0ABQ4BGZ2_9ACTN</name>
<sequence>MSATLRISVCRHGAPGPSPVVVAANHASHLDTPLILQALPGGPRRTAVGAAADYFYASRLRSAGVRLLFNTFPVRRPARPTGPRAAHGGRADADRLLTAGWNLLLFPEGTRSRDGVLGDFRRGAAALCLRHGVPCLPVGVTGTHHAMPRGRRWPRPGRPPVVVHLGAPLTPAPAEDAQAFTGRVAAAVRALIACPLGEQP</sequence>
<dbReference type="Pfam" id="PF01553">
    <property type="entry name" value="Acyltransferase"/>
    <property type="match status" value="1"/>
</dbReference>
<evidence type="ECO:0000256" key="2">
    <source>
        <dbReference type="ARBA" id="ARBA00023315"/>
    </source>
</evidence>
<dbReference type="SMART" id="SM00563">
    <property type="entry name" value="PlsC"/>
    <property type="match status" value="1"/>
</dbReference>